<evidence type="ECO:0000256" key="5">
    <source>
        <dbReference type="ARBA" id="ARBA00023239"/>
    </source>
</evidence>
<feature type="binding site" evidence="7 9">
    <location>
        <position position="192"/>
    </location>
    <ligand>
        <name>substrate</name>
    </ligand>
</feature>
<evidence type="ECO:0000256" key="3">
    <source>
        <dbReference type="ARBA" id="ARBA00022793"/>
    </source>
</evidence>
<feature type="binding site" evidence="7 9">
    <location>
        <position position="122"/>
    </location>
    <ligand>
        <name>substrate</name>
    </ligand>
</feature>
<evidence type="ECO:0000313" key="12">
    <source>
        <dbReference type="EMBL" id="ROP90915.1"/>
    </source>
</evidence>
<feature type="binding site" evidence="7 9">
    <location>
        <position position="18"/>
    </location>
    <ligand>
        <name>substrate</name>
    </ligand>
</feature>
<feature type="binding site" evidence="7 9">
    <location>
        <position position="213"/>
    </location>
    <ligand>
        <name>substrate</name>
    </ligand>
</feature>
<feature type="active site" description="For OMPdecase activity" evidence="8">
    <location>
        <position position="69"/>
    </location>
</feature>
<dbReference type="InterPro" id="IPR014732">
    <property type="entry name" value="OMPdecase"/>
</dbReference>
<dbReference type="Proteomes" id="UP000278222">
    <property type="component" value="Unassembled WGS sequence"/>
</dbReference>
<dbReference type="InterPro" id="IPR011060">
    <property type="entry name" value="RibuloseP-bd_barrel"/>
</dbReference>
<feature type="binding site" evidence="7">
    <location>
        <begin position="67"/>
        <end position="76"/>
    </location>
    <ligand>
        <name>substrate</name>
    </ligand>
</feature>
<evidence type="ECO:0000256" key="9">
    <source>
        <dbReference type="PIRSR" id="PIRSR614732-2"/>
    </source>
</evidence>
<keyword evidence="4 7" id="KW-0665">Pyrimidine biosynthesis</keyword>
<feature type="binding site" evidence="7 9">
    <location>
        <position position="212"/>
    </location>
    <ligand>
        <name>substrate</name>
    </ligand>
</feature>
<accession>A0A3N1LNW8</accession>
<evidence type="ECO:0000256" key="8">
    <source>
        <dbReference type="PIRSR" id="PIRSR614732-1"/>
    </source>
</evidence>
<evidence type="ECO:0000256" key="2">
    <source>
        <dbReference type="ARBA" id="ARBA00004861"/>
    </source>
</evidence>
<feature type="active site" description="For OMPdecase activity" evidence="8">
    <location>
        <position position="67"/>
    </location>
</feature>
<dbReference type="CDD" id="cd04725">
    <property type="entry name" value="OMP_decarboxylase_like"/>
    <property type="match status" value="1"/>
</dbReference>
<comment type="function">
    <text evidence="1 7">Catalyzes the decarboxylation of orotidine 5'-monophosphate (OMP) to uridine 5'-monophosphate (UMP).</text>
</comment>
<dbReference type="InterPro" id="IPR013785">
    <property type="entry name" value="Aldolase_TIM"/>
</dbReference>
<evidence type="ECO:0000256" key="10">
    <source>
        <dbReference type="RuleBase" id="RU000512"/>
    </source>
</evidence>
<dbReference type="PANTHER" id="PTHR32119:SF2">
    <property type="entry name" value="OROTIDINE 5'-PHOSPHATE DECARBOXYLASE"/>
    <property type="match status" value="1"/>
</dbReference>
<dbReference type="Pfam" id="PF00215">
    <property type="entry name" value="OMPdecase"/>
    <property type="match status" value="1"/>
</dbReference>
<dbReference type="OrthoDB" id="9806203at2"/>
<dbReference type="NCBIfam" id="TIGR01740">
    <property type="entry name" value="pyrF"/>
    <property type="match status" value="1"/>
</dbReference>
<dbReference type="GO" id="GO:0006207">
    <property type="term" value="P:'de novo' pyrimidine nucleobase biosynthetic process"/>
    <property type="evidence" value="ECO:0007669"/>
    <property type="project" value="InterPro"/>
</dbReference>
<evidence type="ECO:0000313" key="13">
    <source>
        <dbReference type="Proteomes" id="UP000278222"/>
    </source>
</evidence>
<feature type="domain" description="Orotidine 5'-phosphate decarboxylase" evidence="11">
    <location>
        <begin position="12"/>
        <end position="228"/>
    </location>
</feature>
<dbReference type="InterPro" id="IPR001754">
    <property type="entry name" value="OMPdeCOase_dom"/>
</dbReference>
<evidence type="ECO:0000259" key="11">
    <source>
        <dbReference type="SMART" id="SM00934"/>
    </source>
</evidence>
<dbReference type="EC" id="4.1.1.23" evidence="7"/>
<feature type="binding site" evidence="7 9">
    <location>
        <position position="40"/>
    </location>
    <ligand>
        <name>substrate</name>
    </ligand>
</feature>
<feature type="active site" description="Proton donor" evidence="7">
    <location>
        <position position="69"/>
    </location>
</feature>
<dbReference type="GO" id="GO:0004590">
    <property type="term" value="F:orotidine-5'-phosphate decarboxylase activity"/>
    <property type="evidence" value="ECO:0007669"/>
    <property type="project" value="UniProtKB-UniRule"/>
</dbReference>
<evidence type="ECO:0000256" key="4">
    <source>
        <dbReference type="ARBA" id="ARBA00022975"/>
    </source>
</evidence>
<dbReference type="AlphaFoldDB" id="A0A3N1LNW8"/>
<keyword evidence="13" id="KW-1185">Reference proteome</keyword>
<dbReference type="NCBIfam" id="NF001273">
    <property type="entry name" value="PRK00230.1"/>
    <property type="match status" value="1"/>
</dbReference>
<comment type="catalytic activity">
    <reaction evidence="6 7 10">
        <text>orotidine 5'-phosphate + H(+) = UMP + CO2</text>
        <dbReference type="Rhea" id="RHEA:11596"/>
        <dbReference type="ChEBI" id="CHEBI:15378"/>
        <dbReference type="ChEBI" id="CHEBI:16526"/>
        <dbReference type="ChEBI" id="CHEBI:57538"/>
        <dbReference type="ChEBI" id="CHEBI:57865"/>
        <dbReference type="EC" id="4.1.1.23"/>
    </reaction>
</comment>
<protein>
    <recommendedName>
        <fullName evidence="7">Orotidine 5'-phosphate decarboxylase</fullName>
        <ecNumber evidence="7">4.1.1.23</ecNumber>
    </recommendedName>
    <alternativeName>
        <fullName evidence="7">OMP decarboxylase</fullName>
        <shortName evidence="7">OMPDCase</shortName>
        <shortName evidence="7">OMPdecase</shortName>
    </alternativeName>
</protein>
<keyword evidence="5 7" id="KW-0456">Lyase</keyword>
<comment type="pathway">
    <text evidence="2 7 10">Pyrimidine metabolism; UMP biosynthesis via de novo pathway; UMP from orotate: step 2/2.</text>
</comment>
<proteinExistence type="inferred from homology"/>
<organism evidence="12 13">
    <name type="scientific">Stella humosa</name>
    <dbReference type="NCBI Taxonomy" id="94"/>
    <lineage>
        <taxon>Bacteria</taxon>
        <taxon>Pseudomonadati</taxon>
        <taxon>Pseudomonadota</taxon>
        <taxon>Alphaproteobacteria</taxon>
        <taxon>Rhodospirillales</taxon>
        <taxon>Stellaceae</taxon>
        <taxon>Stella</taxon>
    </lineage>
</organism>
<dbReference type="GO" id="GO:0044205">
    <property type="term" value="P:'de novo' UMP biosynthetic process"/>
    <property type="evidence" value="ECO:0007669"/>
    <property type="project" value="UniProtKB-UniRule"/>
</dbReference>
<evidence type="ECO:0000256" key="6">
    <source>
        <dbReference type="ARBA" id="ARBA00049157"/>
    </source>
</evidence>
<dbReference type="PROSITE" id="PS00156">
    <property type="entry name" value="OMPDECASE"/>
    <property type="match status" value="1"/>
</dbReference>
<reference evidence="12 13" key="1">
    <citation type="submission" date="2018-11" db="EMBL/GenBank/DDBJ databases">
        <title>Genomic Encyclopedia of Type Strains, Phase IV (KMG-IV): sequencing the most valuable type-strain genomes for metagenomic binning, comparative biology and taxonomic classification.</title>
        <authorList>
            <person name="Goeker M."/>
        </authorList>
    </citation>
    <scope>NUCLEOTIDE SEQUENCE [LARGE SCALE GENOMIC DNA]</scope>
    <source>
        <strain evidence="12 13">DSM 5900</strain>
    </source>
</reference>
<dbReference type="EMBL" id="RJKX01000014">
    <property type="protein sequence ID" value="ROP90915.1"/>
    <property type="molecule type" value="Genomic_DNA"/>
</dbReference>
<comment type="subunit">
    <text evidence="7">Homodimer.</text>
</comment>
<dbReference type="HAMAP" id="MF_01200_B">
    <property type="entry name" value="OMPdecase_type1_B"/>
    <property type="match status" value="1"/>
</dbReference>
<comment type="caution">
    <text evidence="12">The sequence shown here is derived from an EMBL/GenBank/DDBJ whole genome shotgun (WGS) entry which is preliminary data.</text>
</comment>
<name>A0A3N1LNW8_9PROT</name>
<comment type="similarity">
    <text evidence="7">Belongs to the OMP decarboxylase family. Type 1 subfamily.</text>
</comment>
<sequence length="238" mass="24637">MPEARRIDPRDRLIVALDLPTVAEAEAMVRRIGPAAGFYKIGLQLLFAGGIDLVRRLVGEGHQVFIDAKFLDIPETVRKAVESVARLDATFLTLHADPRTCRAAIEGRGDSALKLLFVTVLTSVGNADLQREGFSRGLADLVLDRVDMVLAAGGDGVVASGAEAAAIRARAGAGLTIVTPGIRPAGTDAQDQKRVATPAAAIAAGADYLVVGRPVTTASDPAAAAAAIVEEIRAAITG</sequence>
<feature type="active site" description="For OMPdecase activity" evidence="8">
    <location>
        <position position="72"/>
    </location>
</feature>
<keyword evidence="3 7" id="KW-0210">Decarboxylase</keyword>
<dbReference type="RefSeq" id="WP_123690403.1">
    <property type="nucleotide sequence ID" value="NZ_AP019700.1"/>
</dbReference>
<dbReference type="Gene3D" id="3.20.20.70">
    <property type="entry name" value="Aldolase class I"/>
    <property type="match status" value="1"/>
</dbReference>
<dbReference type="SMART" id="SM00934">
    <property type="entry name" value="OMPdecase"/>
    <property type="match status" value="1"/>
</dbReference>
<feature type="binding site" evidence="7 9">
    <location>
        <position position="183"/>
    </location>
    <ligand>
        <name>substrate</name>
    </ligand>
</feature>
<dbReference type="InterPro" id="IPR047596">
    <property type="entry name" value="OMPdecase_bac"/>
</dbReference>
<evidence type="ECO:0000256" key="1">
    <source>
        <dbReference type="ARBA" id="ARBA00002356"/>
    </source>
</evidence>
<dbReference type="InterPro" id="IPR018089">
    <property type="entry name" value="OMPdecase_AS"/>
</dbReference>
<gene>
    <name evidence="7" type="primary">pyrF</name>
    <name evidence="12" type="ORF">EDC65_2775</name>
</gene>
<evidence type="ECO:0000256" key="7">
    <source>
        <dbReference type="HAMAP-Rule" id="MF_01200"/>
    </source>
</evidence>
<dbReference type="UniPathway" id="UPA00070">
    <property type="reaction ID" value="UER00120"/>
</dbReference>
<dbReference type="PANTHER" id="PTHR32119">
    <property type="entry name" value="OROTIDINE 5'-PHOSPHATE DECARBOXYLASE"/>
    <property type="match status" value="1"/>
</dbReference>
<dbReference type="SUPFAM" id="SSF51366">
    <property type="entry name" value="Ribulose-phoshate binding barrel"/>
    <property type="match status" value="1"/>
</dbReference>
<dbReference type="GO" id="GO:0005829">
    <property type="term" value="C:cytosol"/>
    <property type="evidence" value="ECO:0007669"/>
    <property type="project" value="TreeGrafter"/>
</dbReference>